<sequence length="75" mass="8867">MGGDNTNEKIMVVQHNWLTSRPSTQGLWVLKYLILHILIHSYSSTVLVKHFMTNYILIGLYRRLIFFRLIGYMPL</sequence>
<name>A0A0P0X6I9_ORYSJ</name>
<reference evidence="2 3" key="3">
    <citation type="journal article" date="2013" name="Rice">
        <title>Improvement of the Oryza sativa Nipponbare reference genome using next generation sequence and optical map data.</title>
        <authorList>
            <person name="Kawahara Y."/>
            <person name="de la Bastide M."/>
            <person name="Hamilton J.P."/>
            <person name="Kanamori H."/>
            <person name="McCombie W.R."/>
            <person name="Ouyang S."/>
            <person name="Schwartz D.C."/>
            <person name="Tanaka T."/>
            <person name="Wu J."/>
            <person name="Zhou S."/>
            <person name="Childs K.L."/>
            <person name="Davidson R.M."/>
            <person name="Lin H."/>
            <person name="Quesada-Ocampo L."/>
            <person name="Vaillancourt B."/>
            <person name="Sakai H."/>
            <person name="Lee S.S."/>
            <person name="Kim J."/>
            <person name="Numa H."/>
            <person name="Itoh T."/>
            <person name="Buell C.R."/>
            <person name="Matsumoto T."/>
        </authorList>
    </citation>
    <scope>NUCLEOTIDE SEQUENCE [LARGE SCALE GENOMIC DNA]</scope>
    <source>
        <strain evidence="3">cv. Nipponbare</strain>
    </source>
</reference>
<dbReference type="Gramene" id="Os07t0508101-01">
    <property type="protein sequence ID" value="Os07t0508101-01"/>
    <property type="gene ID" value="Os07g0508101"/>
</dbReference>
<proteinExistence type="predicted"/>
<protein>
    <submittedName>
        <fullName evidence="2">Os07g0508101 protein</fullName>
    </submittedName>
</protein>
<feature type="transmembrane region" description="Helical" evidence="1">
    <location>
        <begin position="27"/>
        <end position="48"/>
    </location>
</feature>
<dbReference type="Proteomes" id="UP000059680">
    <property type="component" value="Chromosome 7"/>
</dbReference>
<accession>A0A0P0X6I9</accession>
<keyword evidence="1" id="KW-1133">Transmembrane helix</keyword>
<keyword evidence="1" id="KW-0472">Membrane</keyword>
<dbReference type="EMBL" id="AP014963">
    <property type="protein sequence ID" value="BAT01686.1"/>
    <property type="molecule type" value="Genomic_DNA"/>
</dbReference>
<keyword evidence="3" id="KW-1185">Reference proteome</keyword>
<evidence type="ECO:0000313" key="2">
    <source>
        <dbReference type="EMBL" id="BAT01686.1"/>
    </source>
</evidence>
<reference evidence="3" key="1">
    <citation type="journal article" date="2005" name="Nature">
        <title>The map-based sequence of the rice genome.</title>
        <authorList>
            <consortium name="International rice genome sequencing project (IRGSP)"/>
            <person name="Matsumoto T."/>
            <person name="Wu J."/>
            <person name="Kanamori H."/>
            <person name="Katayose Y."/>
            <person name="Fujisawa M."/>
            <person name="Namiki N."/>
            <person name="Mizuno H."/>
            <person name="Yamamoto K."/>
            <person name="Antonio B.A."/>
            <person name="Baba T."/>
            <person name="Sakata K."/>
            <person name="Nagamura Y."/>
            <person name="Aoki H."/>
            <person name="Arikawa K."/>
            <person name="Arita K."/>
            <person name="Bito T."/>
            <person name="Chiden Y."/>
            <person name="Fujitsuka N."/>
            <person name="Fukunaka R."/>
            <person name="Hamada M."/>
            <person name="Harada C."/>
            <person name="Hayashi A."/>
            <person name="Hijishita S."/>
            <person name="Honda M."/>
            <person name="Hosokawa S."/>
            <person name="Ichikawa Y."/>
            <person name="Idonuma A."/>
            <person name="Iijima M."/>
            <person name="Ikeda M."/>
            <person name="Ikeno M."/>
            <person name="Ito K."/>
            <person name="Ito S."/>
            <person name="Ito T."/>
            <person name="Ito Y."/>
            <person name="Ito Y."/>
            <person name="Iwabuchi A."/>
            <person name="Kamiya K."/>
            <person name="Karasawa W."/>
            <person name="Kurita K."/>
            <person name="Katagiri S."/>
            <person name="Kikuta A."/>
            <person name="Kobayashi H."/>
            <person name="Kobayashi N."/>
            <person name="Machita K."/>
            <person name="Maehara T."/>
            <person name="Masukawa M."/>
            <person name="Mizubayashi T."/>
            <person name="Mukai Y."/>
            <person name="Nagasaki H."/>
            <person name="Nagata Y."/>
            <person name="Naito S."/>
            <person name="Nakashima M."/>
            <person name="Nakama Y."/>
            <person name="Nakamichi Y."/>
            <person name="Nakamura M."/>
            <person name="Meguro A."/>
            <person name="Negishi M."/>
            <person name="Ohta I."/>
            <person name="Ohta T."/>
            <person name="Okamoto M."/>
            <person name="Ono N."/>
            <person name="Saji S."/>
            <person name="Sakaguchi M."/>
            <person name="Sakai K."/>
            <person name="Shibata M."/>
            <person name="Shimokawa T."/>
            <person name="Song J."/>
            <person name="Takazaki Y."/>
            <person name="Terasawa K."/>
            <person name="Tsugane M."/>
            <person name="Tsuji K."/>
            <person name="Ueda S."/>
            <person name="Waki K."/>
            <person name="Yamagata H."/>
            <person name="Yamamoto M."/>
            <person name="Yamamoto S."/>
            <person name="Yamane H."/>
            <person name="Yoshiki S."/>
            <person name="Yoshihara R."/>
            <person name="Yukawa K."/>
            <person name="Zhong H."/>
            <person name="Yano M."/>
            <person name="Yuan Q."/>
            <person name="Ouyang S."/>
            <person name="Liu J."/>
            <person name="Jones K.M."/>
            <person name="Gansberger K."/>
            <person name="Moffat K."/>
            <person name="Hill J."/>
            <person name="Bera J."/>
            <person name="Fadrosh D."/>
            <person name="Jin S."/>
            <person name="Johri S."/>
            <person name="Kim M."/>
            <person name="Overton L."/>
            <person name="Reardon M."/>
            <person name="Tsitrin T."/>
            <person name="Vuong H."/>
            <person name="Weaver B."/>
            <person name="Ciecko A."/>
            <person name="Tallon L."/>
            <person name="Jackson J."/>
            <person name="Pai G."/>
            <person name="Aken S.V."/>
            <person name="Utterback T."/>
            <person name="Reidmuller S."/>
            <person name="Feldblyum T."/>
            <person name="Hsiao J."/>
            <person name="Zismann V."/>
            <person name="Iobst S."/>
            <person name="de Vazeille A.R."/>
            <person name="Buell C.R."/>
            <person name="Ying K."/>
            <person name="Li Y."/>
            <person name="Lu T."/>
            <person name="Huang Y."/>
            <person name="Zhao Q."/>
            <person name="Feng Q."/>
            <person name="Zhang L."/>
            <person name="Zhu J."/>
            <person name="Weng Q."/>
            <person name="Mu J."/>
            <person name="Lu Y."/>
            <person name="Fan D."/>
            <person name="Liu Y."/>
            <person name="Guan J."/>
            <person name="Zhang Y."/>
            <person name="Yu S."/>
            <person name="Liu X."/>
            <person name="Zhang Y."/>
            <person name="Hong G."/>
            <person name="Han B."/>
            <person name="Choisne N."/>
            <person name="Demange N."/>
            <person name="Orjeda G."/>
            <person name="Samain S."/>
            <person name="Cattolico L."/>
            <person name="Pelletier E."/>
            <person name="Couloux A."/>
            <person name="Segurens B."/>
            <person name="Wincker P."/>
            <person name="D'Hont A."/>
            <person name="Scarpelli C."/>
            <person name="Weissenbach J."/>
            <person name="Salanoubat M."/>
            <person name="Quetier F."/>
            <person name="Yu Y."/>
            <person name="Kim H.R."/>
            <person name="Rambo T."/>
            <person name="Currie J."/>
            <person name="Collura K."/>
            <person name="Luo M."/>
            <person name="Yang T."/>
            <person name="Ammiraju J.S.S."/>
            <person name="Engler F."/>
            <person name="Soderlund C."/>
            <person name="Wing R.A."/>
            <person name="Palmer L.E."/>
            <person name="de la Bastide M."/>
            <person name="Spiegel L."/>
            <person name="Nascimento L."/>
            <person name="Zutavern T."/>
            <person name="O'Shaughnessy A."/>
            <person name="Dike S."/>
            <person name="Dedhia N."/>
            <person name="Preston R."/>
            <person name="Balija V."/>
            <person name="McCombie W.R."/>
            <person name="Chow T."/>
            <person name="Chen H."/>
            <person name="Chung M."/>
            <person name="Chen C."/>
            <person name="Shaw J."/>
            <person name="Wu H."/>
            <person name="Hsiao K."/>
            <person name="Chao Y."/>
            <person name="Chu M."/>
            <person name="Cheng C."/>
            <person name="Hour A."/>
            <person name="Lee P."/>
            <person name="Lin S."/>
            <person name="Lin Y."/>
            <person name="Liou J."/>
            <person name="Liu S."/>
            <person name="Hsing Y."/>
            <person name="Raghuvanshi S."/>
            <person name="Mohanty A."/>
            <person name="Bharti A.K."/>
            <person name="Gaur A."/>
            <person name="Gupta V."/>
            <person name="Kumar D."/>
            <person name="Ravi V."/>
            <person name="Vij S."/>
            <person name="Kapur A."/>
            <person name="Khurana P."/>
            <person name="Khurana P."/>
            <person name="Khurana J.P."/>
            <person name="Tyagi A.K."/>
            <person name="Gaikwad K."/>
            <person name="Singh A."/>
            <person name="Dalal V."/>
            <person name="Srivastava S."/>
            <person name="Dixit A."/>
            <person name="Pal A.K."/>
            <person name="Ghazi I.A."/>
            <person name="Yadav M."/>
            <person name="Pandit A."/>
            <person name="Bhargava A."/>
            <person name="Sureshbabu K."/>
            <person name="Batra K."/>
            <person name="Sharma T.R."/>
            <person name="Mohapatra T."/>
            <person name="Singh N.K."/>
            <person name="Messing J."/>
            <person name="Nelson A.B."/>
            <person name="Fuks G."/>
            <person name="Kavchok S."/>
            <person name="Keizer G."/>
            <person name="Linton E."/>
            <person name="Llaca V."/>
            <person name="Song R."/>
            <person name="Tanyolac B."/>
            <person name="Young S."/>
            <person name="Ho-Il K."/>
            <person name="Hahn J.H."/>
            <person name="Sangsakoo G."/>
            <person name="Vanavichit A."/>
            <person name="de Mattos Luiz.A.T."/>
            <person name="Zimmer P.D."/>
            <person name="Malone G."/>
            <person name="Dellagostin O."/>
            <person name="de Oliveira A.C."/>
            <person name="Bevan M."/>
            <person name="Bancroft I."/>
            <person name="Minx P."/>
            <person name="Cordum H."/>
            <person name="Wilson R."/>
            <person name="Cheng Z."/>
            <person name="Jin W."/>
            <person name="Jiang J."/>
            <person name="Leong S.A."/>
            <person name="Iwama H."/>
            <person name="Gojobori T."/>
            <person name="Itoh T."/>
            <person name="Niimura Y."/>
            <person name="Fujii Y."/>
            <person name="Habara T."/>
            <person name="Sakai H."/>
            <person name="Sato Y."/>
            <person name="Wilson G."/>
            <person name="Kumar K."/>
            <person name="McCouch S."/>
            <person name="Juretic N."/>
            <person name="Hoen D."/>
            <person name="Wright S."/>
            <person name="Bruskiewich R."/>
            <person name="Bureau T."/>
            <person name="Miyao A."/>
            <person name="Hirochika H."/>
            <person name="Nishikawa T."/>
            <person name="Kadowaki K."/>
            <person name="Sugiura M."/>
            <person name="Burr B."/>
            <person name="Sasaki T."/>
        </authorList>
    </citation>
    <scope>NUCLEOTIDE SEQUENCE [LARGE SCALE GENOMIC DNA]</scope>
    <source>
        <strain evidence="3">cv. Nipponbare</strain>
    </source>
</reference>
<dbReference type="PaxDb" id="39947-A0A0P0X6I9"/>
<dbReference type="AlphaFoldDB" id="A0A0P0X6I9"/>
<evidence type="ECO:0000256" key="1">
    <source>
        <dbReference type="SAM" id="Phobius"/>
    </source>
</evidence>
<keyword evidence="1" id="KW-0812">Transmembrane</keyword>
<reference evidence="2 3" key="2">
    <citation type="journal article" date="2013" name="Plant Cell Physiol.">
        <title>Rice Annotation Project Database (RAP-DB): an integrative and interactive database for rice genomics.</title>
        <authorList>
            <person name="Sakai H."/>
            <person name="Lee S.S."/>
            <person name="Tanaka T."/>
            <person name="Numa H."/>
            <person name="Kim J."/>
            <person name="Kawahara Y."/>
            <person name="Wakimoto H."/>
            <person name="Yang C.C."/>
            <person name="Iwamoto M."/>
            <person name="Abe T."/>
            <person name="Yamada Y."/>
            <person name="Muto A."/>
            <person name="Inokuchi H."/>
            <person name="Ikemura T."/>
            <person name="Matsumoto T."/>
            <person name="Sasaki T."/>
            <person name="Itoh T."/>
        </authorList>
    </citation>
    <scope>NUCLEOTIDE SEQUENCE [LARGE SCALE GENOMIC DNA]</scope>
    <source>
        <strain evidence="3">cv. Nipponbare</strain>
    </source>
</reference>
<organism evidence="2 3">
    <name type="scientific">Oryza sativa subsp. japonica</name>
    <name type="common">Rice</name>
    <dbReference type="NCBI Taxonomy" id="39947"/>
    <lineage>
        <taxon>Eukaryota</taxon>
        <taxon>Viridiplantae</taxon>
        <taxon>Streptophyta</taxon>
        <taxon>Embryophyta</taxon>
        <taxon>Tracheophyta</taxon>
        <taxon>Spermatophyta</taxon>
        <taxon>Magnoliopsida</taxon>
        <taxon>Liliopsida</taxon>
        <taxon>Poales</taxon>
        <taxon>Poaceae</taxon>
        <taxon>BOP clade</taxon>
        <taxon>Oryzoideae</taxon>
        <taxon>Oryzeae</taxon>
        <taxon>Oryzinae</taxon>
        <taxon>Oryza</taxon>
        <taxon>Oryza sativa</taxon>
    </lineage>
</organism>
<evidence type="ECO:0000313" key="3">
    <source>
        <dbReference type="Proteomes" id="UP000059680"/>
    </source>
</evidence>
<dbReference type="InParanoid" id="A0A0P0X6I9"/>
<gene>
    <name evidence="2" type="ordered locus">Os07g0508101</name>
    <name evidence="2" type="ORF">OSNPB_070508101</name>
</gene>